<gene>
    <name evidence="1" type="ORF">NPIL_208801</name>
</gene>
<sequence length="101" mass="11706">MPNKQLNFETIKNADILKQAFLNSTLNGVEFHKYEEIAWLVQISESHLEDESDLSNILDSKIKKIISTYNPQKTEITDVSEMRVILKDDIPVYQQLVVSHM</sequence>
<organism evidence="1 2">
    <name type="scientific">Nephila pilipes</name>
    <name type="common">Giant wood spider</name>
    <name type="synonym">Nephila maculata</name>
    <dbReference type="NCBI Taxonomy" id="299642"/>
    <lineage>
        <taxon>Eukaryota</taxon>
        <taxon>Metazoa</taxon>
        <taxon>Ecdysozoa</taxon>
        <taxon>Arthropoda</taxon>
        <taxon>Chelicerata</taxon>
        <taxon>Arachnida</taxon>
        <taxon>Araneae</taxon>
        <taxon>Araneomorphae</taxon>
        <taxon>Entelegynae</taxon>
        <taxon>Araneoidea</taxon>
        <taxon>Nephilidae</taxon>
        <taxon>Nephila</taxon>
    </lineage>
</organism>
<dbReference type="EMBL" id="BMAW01089375">
    <property type="protein sequence ID" value="GFS39510.1"/>
    <property type="molecule type" value="Genomic_DNA"/>
</dbReference>
<comment type="caution">
    <text evidence="1">The sequence shown here is derived from an EMBL/GenBank/DDBJ whole genome shotgun (WGS) entry which is preliminary data.</text>
</comment>
<reference evidence="1" key="1">
    <citation type="submission" date="2020-08" db="EMBL/GenBank/DDBJ databases">
        <title>Multicomponent nature underlies the extraordinary mechanical properties of spider dragline silk.</title>
        <authorList>
            <person name="Kono N."/>
            <person name="Nakamura H."/>
            <person name="Mori M."/>
            <person name="Yoshida Y."/>
            <person name="Ohtoshi R."/>
            <person name="Malay A.D."/>
            <person name="Moran D.A.P."/>
            <person name="Tomita M."/>
            <person name="Numata K."/>
            <person name="Arakawa K."/>
        </authorList>
    </citation>
    <scope>NUCLEOTIDE SEQUENCE</scope>
</reference>
<evidence type="ECO:0000313" key="2">
    <source>
        <dbReference type="Proteomes" id="UP000887013"/>
    </source>
</evidence>
<dbReference type="Proteomes" id="UP000887013">
    <property type="component" value="Unassembled WGS sequence"/>
</dbReference>
<name>A0A8X6IBU3_NEPPI</name>
<keyword evidence="2" id="KW-1185">Reference proteome</keyword>
<dbReference type="AlphaFoldDB" id="A0A8X6IBU3"/>
<protein>
    <submittedName>
        <fullName evidence="1">Uncharacterized protein</fullName>
    </submittedName>
</protein>
<evidence type="ECO:0000313" key="1">
    <source>
        <dbReference type="EMBL" id="GFS39510.1"/>
    </source>
</evidence>
<accession>A0A8X6IBU3</accession>
<proteinExistence type="predicted"/>